<dbReference type="Proteomes" id="UP000627781">
    <property type="component" value="Unassembled WGS sequence"/>
</dbReference>
<evidence type="ECO:0000313" key="2">
    <source>
        <dbReference type="Proteomes" id="UP000627781"/>
    </source>
</evidence>
<protein>
    <submittedName>
        <fullName evidence="1">Uncharacterized protein</fullName>
    </submittedName>
</protein>
<organism evidence="1 2">
    <name type="scientific">Clostridium cibarium</name>
    <dbReference type="NCBI Taxonomy" id="2762247"/>
    <lineage>
        <taxon>Bacteria</taxon>
        <taxon>Bacillati</taxon>
        <taxon>Bacillota</taxon>
        <taxon>Clostridia</taxon>
        <taxon>Eubacteriales</taxon>
        <taxon>Clostridiaceae</taxon>
        <taxon>Clostridium</taxon>
    </lineage>
</organism>
<evidence type="ECO:0000313" key="1">
    <source>
        <dbReference type="EMBL" id="MBD7912862.1"/>
    </source>
</evidence>
<sequence>MKILDFFKGKERVDKLIEELQNPNEEKREEALKAISEMELTLTEGIKLLEACKGEFPKSKYEWKDISSDLIAICAARPYGEYILKIENIYKDLNNNAKIAALNFLASYDNEKALISYVKLLEKDCQKLMSLPVGNLNGNPRGIDILFPRILKFADNKDIAVDIYMILLTCFNNGLIREEKIESSKAVIVQDIVDMAHRIINYKFNEDDKSLWDNDDYLDLRYSAGVYFDLGGYINDPEVILSLRGLMKIKDMRLKMFAGVSLIKLGENLSEEDALEIAGDNETRNWFYINLKGLDKLEVYPEKYNTQSFFAESNMVDWLVYPTELGRVPDEIELMNVFTDGDDEYYLFRFRCENEEDPEESKWMAGLSGPFNTSEGATTSAGGYTFSRFDKWEDKTPEEHMKSIVGNIGEFWKKRAEELE</sequence>
<gene>
    <name evidence="1" type="ORF">H9661_16040</name>
</gene>
<comment type="caution">
    <text evidence="1">The sequence shown here is derived from an EMBL/GenBank/DDBJ whole genome shotgun (WGS) entry which is preliminary data.</text>
</comment>
<reference evidence="1 2" key="1">
    <citation type="submission" date="2020-08" db="EMBL/GenBank/DDBJ databases">
        <title>A Genomic Blueprint of the Chicken Gut Microbiome.</title>
        <authorList>
            <person name="Gilroy R."/>
            <person name="Ravi A."/>
            <person name="Getino M."/>
            <person name="Pursley I."/>
            <person name="Horton D.L."/>
            <person name="Alikhan N.-F."/>
            <person name="Baker D."/>
            <person name="Gharbi K."/>
            <person name="Hall N."/>
            <person name="Watson M."/>
            <person name="Adriaenssens E.M."/>
            <person name="Foster-Nyarko E."/>
            <person name="Jarju S."/>
            <person name="Secka A."/>
            <person name="Antonio M."/>
            <person name="Oren A."/>
            <person name="Chaudhuri R."/>
            <person name="La Ragione R.M."/>
            <person name="Hildebrand F."/>
            <person name="Pallen M.J."/>
        </authorList>
    </citation>
    <scope>NUCLEOTIDE SEQUENCE [LARGE SCALE GENOMIC DNA]</scope>
    <source>
        <strain evidence="1 2">Sa3CVN1</strain>
    </source>
</reference>
<dbReference type="EMBL" id="JACSRA010000030">
    <property type="protein sequence ID" value="MBD7912862.1"/>
    <property type="molecule type" value="Genomic_DNA"/>
</dbReference>
<keyword evidence="2" id="KW-1185">Reference proteome</keyword>
<name>A0ABR8PXJ5_9CLOT</name>
<accession>A0ABR8PXJ5</accession>
<dbReference type="RefSeq" id="WP_191769765.1">
    <property type="nucleotide sequence ID" value="NZ_JACSRA010000030.1"/>
</dbReference>
<proteinExistence type="predicted"/>